<organism evidence="2 3">
    <name type="scientific">Perkinsus olseni</name>
    <name type="common">Perkinsus atlanticus</name>
    <dbReference type="NCBI Taxonomy" id="32597"/>
    <lineage>
        <taxon>Eukaryota</taxon>
        <taxon>Sar</taxon>
        <taxon>Alveolata</taxon>
        <taxon>Perkinsozoa</taxon>
        <taxon>Perkinsea</taxon>
        <taxon>Perkinsida</taxon>
        <taxon>Perkinsidae</taxon>
        <taxon>Perkinsus</taxon>
    </lineage>
</organism>
<proteinExistence type="predicted"/>
<dbReference type="AlphaFoldDB" id="A0A7J6S5A9"/>
<keyword evidence="3" id="KW-1185">Reference proteome</keyword>
<gene>
    <name evidence="2" type="ORF">FOZ63_014035</name>
</gene>
<evidence type="ECO:0000313" key="3">
    <source>
        <dbReference type="Proteomes" id="UP000553632"/>
    </source>
</evidence>
<evidence type="ECO:0000256" key="1">
    <source>
        <dbReference type="SAM" id="SignalP"/>
    </source>
</evidence>
<protein>
    <submittedName>
        <fullName evidence="2">Uncharacterized protein</fullName>
    </submittedName>
</protein>
<evidence type="ECO:0000313" key="2">
    <source>
        <dbReference type="EMBL" id="KAF4728129.1"/>
    </source>
</evidence>
<feature type="chain" id="PRO_5029674015" evidence="1">
    <location>
        <begin position="19"/>
        <end position="271"/>
    </location>
</feature>
<comment type="caution">
    <text evidence="2">The sequence shown here is derived from an EMBL/GenBank/DDBJ whole genome shotgun (WGS) entry which is preliminary data.</text>
</comment>
<name>A0A7J6S5A9_PEROL</name>
<sequence>MPSIIVASMVVLLSLGVALQPGKYCALPVVGEQFPQMISTACIFFDYESPSKATLGYNYYNLQLFNVKYDNVVFKDGDVILKRRGGHTEGPELYPYFDVGFDLKLSPIHPDVVQMVAKDGSYIYNLSRNCTGPKSYLPASPCSTSPKGGSRLLSTADRQPDGIYSAYPGPDFNAIHFYTYKYGTIPYAGGTLFNSRENTVVYITGDATYELVKQGSRELFKFKNDAYKFSERFYKIAAEFFYNPVNNTVLFIPNSKSIPSITLELEGPPHS</sequence>
<feature type="signal peptide" evidence="1">
    <location>
        <begin position="1"/>
        <end position="18"/>
    </location>
</feature>
<dbReference type="OMA" id="MISTACI"/>
<dbReference type="EMBL" id="JABANO010020651">
    <property type="protein sequence ID" value="KAF4728129.1"/>
    <property type="molecule type" value="Genomic_DNA"/>
</dbReference>
<accession>A0A7J6S5A9</accession>
<dbReference type="Proteomes" id="UP000553632">
    <property type="component" value="Unassembled WGS sequence"/>
</dbReference>
<keyword evidence="1" id="KW-0732">Signal</keyword>
<reference evidence="2 3" key="1">
    <citation type="submission" date="2020-04" db="EMBL/GenBank/DDBJ databases">
        <title>Perkinsus olseni comparative genomics.</title>
        <authorList>
            <person name="Bogema D.R."/>
        </authorList>
    </citation>
    <scope>NUCLEOTIDE SEQUENCE [LARGE SCALE GENOMIC DNA]</scope>
    <source>
        <strain evidence="2 3">ATCC PRA-207</strain>
    </source>
</reference>